<dbReference type="PANTHER" id="PTHR43393">
    <property type="entry name" value="CYTOKININ RIBOSIDE 5'-MONOPHOSPHATE PHOSPHORIBOHYDROLASE"/>
    <property type="match status" value="1"/>
</dbReference>
<dbReference type="AlphaFoldDB" id="A0A7C5JVJ0"/>
<accession>A0A7C5JVJ0</accession>
<organism evidence="1">
    <name type="scientific">Thermococcus litoralis</name>
    <dbReference type="NCBI Taxonomy" id="2265"/>
    <lineage>
        <taxon>Archaea</taxon>
        <taxon>Methanobacteriati</taxon>
        <taxon>Methanobacteriota</taxon>
        <taxon>Thermococci</taxon>
        <taxon>Thermococcales</taxon>
        <taxon>Thermococcaceae</taxon>
        <taxon>Thermococcus</taxon>
    </lineage>
</organism>
<dbReference type="Proteomes" id="UP000886217">
    <property type="component" value="Unassembled WGS sequence"/>
</dbReference>
<dbReference type="GO" id="GO:0005829">
    <property type="term" value="C:cytosol"/>
    <property type="evidence" value="ECO:0007669"/>
    <property type="project" value="TreeGrafter"/>
</dbReference>
<dbReference type="Pfam" id="PF18306">
    <property type="entry name" value="LDcluster4"/>
    <property type="match status" value="1"/>
</dbReference>
<proteinExistence type="predicted"/>
<dbReference type="Gene3D" id="3.40.50.450">
    <property type="match status" value="1"/>
</dbReference>
<evidence type="ECO:0000313" key="1">
    <source>
        <dbReference type="EMBL" id="HHH99898.1"/>
    </source>
</evidence>
<gene>
    <name evidence="1" type="ORF">ENL40_00200</name>
</gene>
<dbReference type="NCBIfam" id="TIGR00725">
    <property type="entry name" value="TIGR00725 family protein"/>
    <property type="match status" value="1"/>
</dbReference>
<dbReference type="SUPFAM" id="SSF102405">
    <property type="entry name" value="MCP/YpsA-like"/>
    <property type="match status" value="1"/>
</dbReference>
<dbReference type="InterPro" id="IPR005268">
    <property type="entry name" value="CHP00725"/>
</dbReference>
<protein>
    <submittedName>
        <fullName evidence="1">TIGR00725 family protein</fullName>
    </submittedName>
</protein>
<name>A0A7C5JVJ0_THELI</name>
<reference evidence="1" key="1">
    <citation type="journal article" date="2020" name="mSystems">
        <title>Genome- and Community-Level Interaction Insights into Carbon Utilization and Element Cycling Functions of Hydrothermarchaeota in Hydrothermal Sediment.</title>
        <authorList>
            <person name="Zhou Z."/>
            <person name="Liu Y."/>
            <person name="Xu W."/>
            <person name="Pan J."/>
            <person name="Luo Z.H."/>
            <person name="Li M."/>
        </authorList>
    </citation>
    <scope>NUCLEOTIDE SEQUENCE [LARGE SCALE GENOMIC DNA]</scope>
    <source>
        <strain evidence="1">HyVt-93</strain>
    </source>
</reference>
<sequence length="170" mass="18581">MIQIAIAGSSDSEPLAKAVEKTKEFIKELAKYKDEVVLLTGGRGGIMEIASREFAKFGGIVVGILPERQEGNEFNKIRIKTGMDFAERSAIMINSADVIVVLGGGIGTMVEALMAYDYSKPLIVVTDTGYPSDRLELLAKDGYFDHKKLVRVHFTKDAKEAAKLALELAR</sequence>
<dbReference type="InterPro" id="IPR052341">
    <property type="entry name" value="LOG_family_nucleotidases"/>
</dbReference>
<dbReference type="PANTHER" id="PTHR43393:SF3">
    <property type="entry name" value="LYSINE DECARBOXYLASE-LIKE PROTEIN"/>
    <property type="match status" value="1"/>
</dbReference>
<dbReference type="EMBL" id="DRTU01000010">
    <property type="protein sequence ID" value="HHH99898.1"/>
    <property type="molecule type" value="Genomic_DNA"/>
</dbReference>
<dbReference type="InterPro" id="IPR041164">
    <property type="entry name" value="LDcluster4"/>
</dbReference>
<comment type="caution">
    <text evidence="1">The sequence shown here is derived from an EMBL/GenBank/DDBJ whole genome shotgun (WGS) entry which is preliminary data.</text>
</comment>